<name>A0A919JWN4_9ACTN</name>
<dbReference type="EMBL" id="BOMV01000016">
    <property type="protein sequence ID" value="GIE94639.1"/>
    <property type="molecule type" value="Genomic_DNA"/>
</dbReference>
<dbReference type="AlphaFoldDB" id="A0A919JWN4"/>
<comment type="caution">
    <text evidence="1">The sequence shown here is derived from an EMBL/GenBank/DDBJ whole genome shotgun (WGS) entry which is preliminary data.</text>
</comment>
<accession>A0A919JWN4</accession>
<protein>
    <submittedName>
        <fullName evidence="1">Uncharacterized protein</fullName>
    </submittedName>
</protein>
<dbReference type="Proteomes" id="UP000636960">
    <property type="component" value="Unassembled WGS sequence"/>
</dbReference>
<evidence type="ECO:0000313" key="1">
    <source>
        <dbReference type="EMBL" id="GIE94639.1"/>
    </source>
</evidence>
<evidence type="ECO:0000313" key="2">
    <source>
        <dbReference type="Proteomes" id="UP000636960"/>
    </source>
</evidence>
<keyword evidence="2" id="KW-1185">Reference proteome</keyword>
<sequence length="76" mass="7961">MSRPITEDTACVVDLDLTNGPAFVVGDAGMLGEFVEGDLFRAEAIVVGAHDYDTQIGGHTVAPKLQVTSIKAVSDK</sequence>
<organism evidence="1 2">
    <name type="scientific">Paractinoplanes rishiriensis</name>
    <dbReference type="NCBI Taxonomy" id="1050105"/>
    <lineage>
        <taxon>Bacteria</taxon>
        <taxon>Bacillati</taxon>
        <taxon>Actinomycetota</taxon>
        <taxon>Actinomycetes</taxon>
        <taxon>Micromonosporales</taxon>
        <taxon>Micromonosporaceae</taxon>
        <taxon>Paractinoplanes</taxon>
    </lineage>
</organism>
<reference evidence="1" key="1">
    <citation type="submission" date="2021-01" db="EMBL/GenBank/DDBJ databases">
        <title>Whole genome shotgun sequence of Actinoplanes rishiriensis NBRC 108556.</title>
        <authorList>
            <person name="Komaki H."/>
            <person name="Tamura T."/>
        </authorList>
    </citation>
    <scope>NUCLEOTIDE SEQUENCE</scope>
    <source>
        <strain evidence="1">NBRC 108556</strain>
    </source>
</reference>
<proteinExistence type="predicted"/>
<dbReference type="RefSeq" id="WP_203780964.1">
    <property type="nucleotide sequence ID" value="NZ_BOMV01000016.1"/>
</dbReference>
<gene>
    <name evidence="1" type="ORF">Ari01nite_21040</name>
</gene>